<comment type="subcellular location">
    <subcellularLocation>
        <location evidence="1">Cell membrane</location>
        <topology evidence="1">Multi-pass membrane protein</topology>
    </subcellularLocation>
</comment>
<dbReference type="PRINTS" id="PR00248">
    <property type="entry name" value="GPCRMGR"/>
</dbReference>
<dbReference type="Gene3D" id="2.10.50.30">
    <property type="entry name" value="GPCR, family 3, nine cysteines domain"/>
    <property type="match status" value="1"/>
</dbReference>
<dbReference type="InterPro" id="IPR017979">
    <property type="entry name" value="GPCR_3_CS"/>
</dbReference>
<keyword evidence="10" id="KW-0807">Transducer</keyword>
<dbReference type="InterPro" id="IPR011500">
    <property type="entry name" value="GPCR_3_9-Cys_dom"/>
</dbReference>
<feature type="transmembrane region" description="Helical" evidence="11">
    <location>
        <begin position="642"/>
        <end position="664"/>
    </location>
</feature>
<name>A0ABM1JZT5_GEKJA</name>
<evidence type="ECO:0000256" key="3">
    <source>
        <dbReference type="ARBA" id="ARBA00022692"/>
    </source>
</evidence>
<keyword evidence="9" id="KW-0325">Glycoprotein</keyword>
<dbReference type="InterPro" id="IPR017978">
    <property type="entry name" value="GPCR_3_C"/>
</dbReference>
<dbReference type="PROSITE" id="PS00981">
    <property type="entry name" value="G_PROTEIN_RECEP_F3_3"/>
    <property type="match status" value="1"/>
</dbReference>
<feature type="transmembrane region" description="Helical" evidence="11">
    <location>
        <begin position="833"/>
        <end position="853"/>
    </location>
</feature>
<reference evidence="14" key="1">
    <citation type="submission" date="2025-08" db="UniProtKB">
        <authorList>
            <consortium name="RefSeq"/>
        </authorList>
    </citation>
    <scope>IDENTIFICATION</scope>
</reference>
<evidence type="ECO:0000256" key="9">
    <source>
        <dbReference type="ARBA" id="ARBA00023180"/>
    </source>
</evidence>
<dbReference type="Gene3D" id="3.40.50.2300">
    <property type="match status" value="2"/>
</dbReference>
<evidence type="ECO:0000256" key="2">
    <source>
        <dbReference type="ARBA" id="ARBA00022475"/>
    </source>
</evidence>
<evidence type="ECO:0000256" key="6">
    <source>
        <dbReference type="ARBA" id="ARBA00023040"/>
    </source>
</evidence>
<dbReference type="CDD" id="cd15283">
    <property type="entry name" value="7tmC_V2R_pheromone"/>
    <property type="match status" value="1"/>
</dbReference>
<dbReference type="InterPro" id="IPR028082">
    <property type="entry name" value="Peripla_BP_I"/>
</dbReference>
<evidence type="ECO:0000256" key="10">
    <source>
        <dbReference type="ARBA" id="ARBA00023224"/>
    </source>
</evidence>
<feature type="transmembrane region" description="Helical" evidence="11">
    <location>
        <begin position="754"/>
        <end position="776"/>
    </location>
</feature>
<dbReference type="InterPro" id="IPR038550">
    <property type="entry name" value="GPCR_3_9-Cys_sf"/>
</dbReference>
<keyword evidence="5 11" id="KW-1133">Transmembrane helix</keyword>
<gene>
    <name evidence="14" type="primary">LOC107110684</name>
</gene>
<dbReference type="Pfam" id="PF07562">
    <property type="entry name" value="NCD3G"/>
    <property type="match status" value="1"/>
</dbReference>
<dbReference type="RefSeq" id="XP_015266972.1">
    <property type="nucleotide sequence ID" value="XM_015411486.1"/>
</dbReference>
<dbReference type="InterPro" id="IPR000337">
    <property type="entry name" value="GPCR_3"/>
</dbReference>
<evidence type="ECO:0000313" key="14">
    <source>
        <dbReference type="RefSeq" id="XP_015266972.1"/>
    </source>
</evidence>
<organism evidence="13 14">
    <name type="scientific">Gekko japonicus</name>
    <name type="common">Schlegel's Japanese gecko</name>
    <dbReference type="NCBI Taxonomy" id="146911"/>
    <lineage>
        <taxon>Eukaryota</taxon>
        <taxon>Metazoa</taxon>
        <taxon>Chordata</taxon>
        <taxon>Craniata</taxon>
        <taxon>Vertebrata</taxon>
        <taxon>Euteleostomi</taxon>
        <taxon>Lepidosauria</taxon>
        <taxon>Squamata</taxon>
        <taxon>Bifurcata</taxon>
        <taxon>Gekkota</taxon>
        <taxon>Gekkonidae</taxon>
        <taxon>Gekkoninae</taxon>
        <taxon>Gekko</taxon>
    </lineage>
</organism>
<keyword evidence="6" id="KW-0297">G-protein coupled receptor</keyword>
<feature type="domain" description="G-protein coupled receptors family 3 profile" evidence="12">
    <location>
        <begin position="639"/>
        <end position="903"/>
    </location>
</feature>
<dbReference type="Pfam" id="PF01094">
    <property type="entry name" value="ANF_receptor"/>
    <property type="match status" value="1"/>
</dbReference>
<evidence type="ECO:0000313" key="13">
    <source>
        <dbReference type="Proteomes" id="UP000694871"/>
    </source>
</evidence>
<evidence type="ECO:0000256" key="5">
    <source>
        <dbReference type="ARBA" id="ARBA00022989"/>
    </source>
</evidence>
<dbReference type="Proteomes" id="UP000694871">
    <property type="component" value="Unplaced"/>
</dbReference>
<protein>
    <submittedName>
        <fullName evidence="14">Vomeronasal type-2 receptor 26-like</fullName>
    </submittedName>
</protein>
<evidence type="ECO:0000256" key="7">
    <source>
        <dbReference type="ARBA" id="ARBA00023136"/>
    </source>
</evidence>
<dbReference type="Pfam" id="PF00003">
    <property type="entry name" value="7tm_3"/>
    <property type="match status" value="1"/>
</dbReference>
<keyword evidence="3 11" id="KW-0812">Transmembrane</keyword>
<keyword evidence="7 11" id="KW-0472">Membrane</keyword>
<feature type="transmembrane region" description="Helical" evidence="11">
    <location>
        <begin position="859"/>
        <end position="880"/>
    </location>
</feature>
<keyword evidence="2" id="KW-1003">Cell membrane</keyword>
<dbReference type="PANTHER" id="PTHR24061">
    <property type="entry name" value="CALCIUM-SENSING RECEPTOR-RELATED"/>
    <property type="match status" value="1"/>
</dbReference>
<evidence type="ECO:0000256" key="4">
    <source>
        <dbReference type="ARBA" id="ARBA00022729"/>
    </source>
</evidence>
<evidence type="ECO:0000256" key="1">
    <source>
        <dbReference type="ARBA" id="ARBA00004651"/>
    </source>
</evidence>
<evidence type="ECO:0000256" key="11">
    <source>
        <dbReference type="SAM" id="Phobius"/>
    </source>
</evidence>
<dbReference type="GeneID" id="107110684"/>
<dbReference type="PANTHER" id="PTHR24061:SF599">
    <property type="entry name" value="G-PROTEIN COUPLED RECEPTORS FAMILY 3 PROFILE DOMAIN-CONTAINING PROTEIN"/>
    <property type="match status" value="1"/>
</dbReference>
<dbReference type="InterPro" id="IPR000068">
    <property type="entry name" value="GPCR_3_Ca_sens_rcpt-rel"/>
</dbReference>
<dbReference type="InterPro" id="IPR001828">
    <property type="entry name" value="ANF_lig-bd_rcpt"/>
</dbReference>
<evidence type="ECO:0000256" key="8">
    <source>
        <dbReference type="ARBA" id="ARBA00023170"/>
    </source>
</evidence>
<keyword evidence="8" id="KW-0675">Receptor</keyword>
<keyword evidence="13" id="KW-1185">Reference proteome</keyword>
<feature type="transmembrane region" description="Helical" evidence="11">
    <location>
        <begin position="676"/>
        <end position="697"/>
    </location>
</feature>
<dbReference type="PROSITE" id="PS50259">
    <property type="entry name" value="G_PROTEIN_RECEP_F3_4"/>
    <property type="match status" value="1"/>
</dbReference>
<evidence type="ECO:0000259" key="12">
    <source>
        <dbReference type="PROSITE" id="PS50259"/>
    </source>
</evidence>
<feature type="transmembrane region" description="Helical" evidence="11">
    <location>
        <begin position="796"/>
        <end position="821"/>
    </location>
</feature>
<keyword evidence="4" id="KW-0732">Signal</keyword>
<accession>A0ABM1JZT5</accession>
<sequence>MTDPVYIPYEWYQPGDILIGGVTSHINYLVPKVSFEEEPVKNLIARSLRVTKFYQHLLALAFAIEEINENPKILPNVTLGFHIHDSYSDARMTYRTTMDLLFKSHRFTPNYKCGIQNRLIGGLESEISTHMVNILRIYKIPQFSYGSFEPGKDDATNFPSFYHMVPSETLQYTGVVQLLLHFRWKWVGLIATEGDNGDQFLQILEPLLSQNGICSAFVQRATKSLGSFNTKEIIAYMSNNVPVFMESNANVFIVYGETATIMWLDIMIWMTTVVLPGIFPEYKRKTSAGKVWIAMVQIDFTFNLFRKEWDLQIYHGALSFSPHTNEILGFQEFLQNINPLEAKENGFMEGFWKQAFGCSVSDPSALMNDTETCTWEDSLDSLPQAFFEISMTGHSYSIYNAVYYVAHALHALYASSSNNKPMENRDRLMPLLSVQPWQLHSVLQRISFNNSAGDQVKFTEHGELAVEFDITNLITFPNNSYVRVKVGKLDPQVPPGKQLTIDEDRIEWHMRLTQNDRILEIRISGGAFEISLFADDLVLYVSHPDISLPTIAEVLKKINMVKVPPMSLCNANCQPGYSKTKKEGEKYCCYNCEPCPEEMIAYEDDMDKCISCSEDHHPNMEHSQCIPKVTTFLYFEETLGSILAFLALLFALMTAVVLGTFIWHRETPIVKANNRSLSYVLLASLLLCFLCSLLFIGQPNKCTCLLRQTAFSIVFSVAVSSVLAKTITVVVAFMASKPGNIFQKRLGKILAHSVVLSCSLVQVLLCAVWLGTFPPFPDLDMHSLSTEIILQCNEGSVTFFYCVLGYMSILATVSFIVAFLARKLPDIFNEAKFITFSMFVFCSVWLSFVPTYLSTKGKYMVAVEIFSILASSGGLLGFIFSPKCYIIILRPALNNKEQLIKRRP</sequence>
<dbReference type="SUPFAM" id="SSF53822">
    <property type="entry name" value="Periplasmic binding protein-like I"/>
    <property type="match status" value="1"/>
</dbReference>
<feature type="transmembrane region" description="Helical" evidence="11">
    <location>
        <begin position="709"/>
        <end position="733"/>
    </location>
</feature>
<proteinExistence type="predicted"/>